<dbReference type="PANTHER" id="PTHR28608:SF1">
    <property type="entry name" value="INTEGRATOR COMPLEX SUBUNIT 2"/>
    <property type="match status" value="1"/>
</dbReference>
<dbReference type="InterPro" id="IPR029321">
    <property type="entry name" value="INTS2"/>
</dbReference>
<organism evidence="1 2">
    <name type="scientific">Mesorhabditis spiculigera</name>
    <dbReference type="NCBI Taxonomy" id="96644"/>
    <lineage>
        <taxon>Eukaryota</taxon>
        <taxon>Metazoa</taxon>
        <taxon>Ecdysozoa</taxon>
        <taxon>Nematoda</taxon>
        <taxon>Chromadorea</taxon>
        <taxon>Rhabditida</taxon>
        <taxon>Rhabditina</taxon>
        <taxon>Rhabditomorpha</taxon>
        <taxon>Rhabditoidea</taxon>
        <taxon>Rhabditidae</taxon>
        <taxon>Mesorhabditinae</taxon>
        <taxon>Mesorhabditis</taxon>
    </lineage>
</organism>
<dbReference type="Pfam" id="PF14750">
    <property type="entry name" value="INTS2"/>
    <property type="match status" value="1"/>
</dbReference>
<reference evidence="1" key="1">
    <citation type="submission" date="2023-06" db="EMBL/GenBank/DDBJ databases">
        <authorList>
            <person name="Delattre M."/>
        </authorList>
    </citation>
    <scope>NUCLEOTIDE SEQUENCE</scope>
    <source>
        <strain evidence="1">AF72</strain>
    </source>
</reference>
<protein>
    <submittedName>
        <fullName evidence="1">Uncharacterized protein</fullName>
    </submittedName>
</protein>
<dbReference type="PANTHER" id="PTHR28608">
    <property type="entry name" value="INTEGRATOR COMPLEX SUBUNIT 2"/>
    <property type="match status" value="1"/>
</dbReference>
<evidence type="ECO:0000313" key="1">
    <source>
        <dbReference type="EMBL" id="CAJ0557969.1"/>
    </source>
</evidence>
<dbReference type="GO" id="GO:0032039">
    <property type="term" value="C:integrator complex"/>
    <property type="evidence" value="ECO:0007669"/>
    <property type="project" value="InterPro"/>
</dbReference>
<accession>A0AA36C569</accession>
<proteinExistence type="predicted"/>
<dbReference type="SUPFAM" id="SSF48371">
    <property type="entry name" value="ARM repeat"/>
    <property type="match status" value="1"/>
</dbReference>
<dbReference type="AlphaFoldDB" id="A0AA36C569"/>
<keyword evidence="2" id="KW-1185">Reference proteome</keyword>
<dbReference type="GO" id="GO:0034472">
    <property type="term" value="P:snRNA 3'-end processing"/>
    <property type="evidence" value="ECO:0007669"/>
    <property type="project" value="TreeGrafter"/>
</dbReference>
<name>A0AA36C569_9BILA</name>
<dbReference type="EMBL" id="CATQJA010000164">
    <property type="protein sequence ID" value="CAJ0557969.1"/>
    <property type="molecule type" value="Genomic_DNA"/>
</dbReference>
<dbReference type="InterPro" id="IPR016024">
    <property type="entry name" value="ARM-type_fold"/>
</dbReference>
<sequence length="377" mass="43439">MCRDLEQASAAELARLLPIIVRASKKCLPKVVPAADFSESGSLETSLIAEPICRLWARIEAIVPRELMEQTLASWQLTPFSVAQAYVQPCLVFNVDKRVFASPPHFQILLKLLSFFLEAARAEEERIVLRANMKTNNMYDDQKRPLTFEDRQRICDERDHLFVVLDHAQRAASVQLLIEICDSEKNTNVGCIERFESVRHLAFNYIHSIFIRDMQVLKLVLFETFPLHMIRPIVDGVPSMHVAQGLIQEMLSFPDNKRRIFTAILIVEIFKKYRVEMTFPFVQSMLNALCTLLRYGGRDQVLRLFNGIIEELGELAMTYPDLKLSIIRMFGQVCAIAESRLCLYSTHIISGKALERRLIRRIDDQIRVLNEQVPFVL</sequence>
<comment type="caution">
    <text evidence="1">The sequence shown here is derived from an EMBL/GenBank/DDBJ whole genome shotgun (WGS) entry which is preliminary data.</text>
</comment>
<feature type="non-terminal residue" evidence="1">
    <location>
        <position position="1"/>
    </location>
</feature>
<dbReference type="Proteomes" id="UP001177023">
    <property type="component" value="Unassembled WGS sequence"/>
</dbReference>
<gene>
    <name evidence="1" type="ORF">MSPICULIGERA_LOCUS714</name>
</gene>
<evidence type="ECO:0000313" key="2">
    <source>
        <dbReference type="Proteomes" id="UP001177023"/>
    </source>
</evidence>